<evidence type="ECO:0000259" key="19">
    <source>
        <dbReference type="Pfam" id="PF00206"/>
    </source>
</evidence>
<proteinExistence type="inferred from homology"/>
<keyword evidence="11 16" id="KW-0030">Aminoacyl-tRNA synthetase</keyword>
<dbReference type="InterPro" id="IPR002307">
    <property type="entry name" value="Tyr-tRNA-ligase"/>
</dbReference>
<comment type="function">
    <text evidence="16">Catalyzes the attachment of tyrosine to tRNA(Tyr) in a two-step reaction: tyrosine is first activated by ATP to form Tyr-AMP and then transferred to the acceptor end of tRNA(Tyr).</text>
</comment>
<evidence type="ECO:0000256" key="8">
    <source>
        <dbReference type="ARBA" id="ARBA00022840"/>
    </source>
</evidence>
<keyword evidence="3 15" id="KW-0963">Cytoplasm</keyword>
<dbReference type="GO" id="GO:0042803">
    <property type="term" value="F:protein homodimerization activity"/>
    <property type="evidence" value="ECO:0007669"/>
    <property type="project" value="UniProtKB-ARBA"/>
</dbReference>
<dbReference type="PANTHER" id="PTHR43814:SF1">
    <property type="entry name" value="ARGININOSUCCINATE LYASE"/>
    <property type="match status" value="1"/>
</dbReference>
<dbReference type="SUPFAM" id="SSF48557">
    <property type="entry name" value="L-aspartase-like"/>
    <property type="match status" value="1"/>
</dbReference>
<dbReference type="InterPro" id="IPR008948">
    <property type="entry name" value="L-Aspartase-like"/>
</dbReference>
<feature type="binding site" evidence="16">
    <location>
        <position position="730"/>
    </location>
    <ligand>
        <name>L-tyrosine</name>
        <dbReference type="ChEBI" id="CHEBI:58315"/>
    </ligand>
</feature>
<dbReference type="NCBIfam" id="TIGR00234">
    <property type="entry name" value="tyrS"/>
    <property type="match status" value="1"/>
</dbReference>
<keyword evidence="12 15" id="KW-0456">Lyase</keyword>
<gene>
    <name evidence="16" type="primary">tyrS</name>
    <name evidence="15" type="synonym">argH</name>
    <name evidence="22" type="ORF">JD79_03656</name>
</gene>
<keyword evidence="7 16" id="KW-0547">Nucleotide-binding</keyword>
<evidence type="ECO:0000256" key="3">
    <source>
        <dbReference type="ARBA" id="ARBA00022490"/>
    </source>
</evidence>
<dbReference type="Pfam" id="PF22421">
    <property type="entry name" value="SYY_C-terminal"/>
    <property type="match status" value="1"/>
</dbReference>
<dbReference type="Gene3D" id="1.10.240.10">
    <property type="entry name" value="Tyrosyl-Transfer RNA Synthetase"/>
    <property type="match status" value="1"/>
</dbReference>
<evidence type="ECO:0000256" key="12">
    <source>
        <dbReference type="ARBA" id="ARBA00023239"/>
    </source>
</evidence>
<dbReference type="EC" id="4.3.2.1" evidence="15"/>
<comment type="similarity">
    <text evidence="15">Belongs to the lyase 1 family. Argininosuccinate lyase subfamily.</text>
</comment>
<feature type="domain" description="Argininosuccinate lyase C-terminal" evidence="20">
    <location>
        <begin position="373"/>
        <end position="440"/>
    </location>
</feature>
<keyword evidence="9 17" id="KW-0694">RNA-binding</keyword>
<dbReference type="UniPathway" id="UPA00068">
    <property type="reaction ID" value="UER00114"/>
</dbReference>
<evidence type="ECO:0000259" key="21">
    <source>
        <dbReference type="Pfam" id="PF22421"/>
    </source>
</evidence>
<evidence type="ECO:0000256" key="1">
    <source>
        <dbReference type="ARBA" id="ARBA00004496"/>
    </source>
</evidence>
<evidence type="ECO:0000256" key="5">
    <source>
        <dbReference type="ARBA" id="ARBA00022598"/>
    </source>
</evidence>
<feature type="binding site" evidence="16">
    <location>
        <position position="873"/>
    </location>
    <ligand>
        <name>L-tyrosine</name>
        <dbReference type="ChEBI" id="CHEBI:58315"/>
    </ligand>
</feature>
<dbReference type="AlphaFoldDB" id="A0A317QM81"/>
<dbReference type="PANTHER" id="PTHR43814">
    <property type="entry name" value="ARGININOSUCCINATE LYASE"/>
    <property type="match status" value="1"/>
</dbReference>
<dbReference type="PROSITE" id="PS50889">
    <property type="entry name" value="S4"/>
    <property type="match status" value="1"/>
</dbReference>
<accession>A0A317QM81</accession>
<keyword evidence="10 16" id="KW-0648">Protein biosynthesis</keyword>
<feature type="binding site" evidence="16">
    <location>
        <position position="932"/>
    </location>
    <ligand>
        <name>ATP</name>
        <dbReference type="ChEBI" id="CHEBI:30616"/>
    </ligand>
</feature>
<comment type="catalytic activity">
    <reaction evidence="15">
        <text>2-(N(omega)-L-arginino)succinate = fumarate + L-arginine</text>
        <dbReference type="Rhea" id="RHEA:24020"/>
        <dbReference type="ChEBI" id="CHEBI:29806"/>
        <dbReference type="ChEBI" id="CHEBI:32682"/>
        <dbReference type="ChEBI" id="CHEBI:57472"/>
        <dbReference type="EC" id="4.3.2.1"/>
    </reaction>
</comment>
<feature type="domain" description="Tyrosine--tRNA ligase SYY-like C-terminal" evidence="21">
    <location>
        <begin position="1041"/>
        <end position="1111"/>
    </location>
</feature>
<evidence type="ECO:0000256" key="16">
    <source>
        <dbReference type="HAMAP-Rule" id="MF_02006"/>
    </source>
</evidence>
<feature type="compositionally biased region" description="Gly residues" evidence="18">
    <location>
        <begin position="644"/>
        <end position="654"/>
    </location>
</feature>
<dbReference type="Pfam" id="PF00579">
    <property type="entry name" value="tRNA-synt_1b"/>
    <property type="match status" value="1"/>
</dbReference>
<keyword evidence="5 16" id="KW-0436">Ligase</keyword>
<dbReference type="InterPro" id="IPR024107">
    <property type="entry name" value="Tyr-tRNA-ligase_bac_1"/>
</dbReference>
<dbReference type="FunFam" id="1.20.200.10:FF:000015">
    <property type="entry name" value="argininosuccinate lyase isoform X2"/>
    <property type="match status" value="1"/>
</dbReference>
<evidence type="ECO:0000313" key="23">
    <source>
        <dbReference type="Proteomes" id="UP000246661"/>
    </source>
</evidence>
<dbReference type="InterPro" id="IPR002305">
    <property type="entry name" value="aa-tRNA-synth_Ic"/>
</dbReference>
<comment type="subcellular location">
    <subcellularLocation>
        <location evidence="1 15">Cytoplasm</location>
    </subcellularLocation>
</comment>
<dbReference type="HAMAP" id="MF_02006">
    <property type="entry name" value="Tyr_tRNA_synth_type1"/>
    <property type="match status" value="1"/>
</dbReference>
<dbReference type="Gene3D" id="1.10.40.30">
    <property type="entry name" value="Fumarase/aspartase (C-terminal domain)"/>
    <property type="match status" value="1"/>
</dbReference>
<dbReference type="GO" id="GO:0005829">
    <property type="term" value="C:cytosol"/>
    <property type="evidence" value="ECO:0007669"/>
    <property type="project" value="TreeGrafter"/>
</dbReference>
<dbReference type="Pfam" id="PF00206">
    <property type="entry name" value="Lyase_1"/>
    <property type="match status" value="1"/>
</dbReference>
<organism evidence="22 23">
    <name type="scientific">Geodermatophilus normandii</name>
    <dbReference type="NCBI Taxonomy" id="1137989"/>
    <lineage>
        <taxon>Bacteria</taxon>
        <taxon>Bacillati</taxon>
        <taxon>Actinomycetota</taxon>
        <taxon>Actinomycetes</taxon>
        <taxon>Geodermatophilales</taxon>
        <taxon>Geodermatophilaceae</taxon>
        <taxon>Geodermatophilus</taxon>
    </lineage>
</organism>
<dbReference type="SUPFAM" id="SSF52374">
    <property type="entry name" value="Nucleotidylyl transferase"/>
    <property type="match status" value="1"/>
</dbReference>
<dbReference type="InterPro" id="IPR022761">
    <property type="entry name" value="Fumarate_lyase_N"/>
</dbReference>
<protein>
    <recommendedName>
        <fullName evidence="15 16">Multifunctional fusion protein</fullName>
    </recommendedName>
    <domain>
        <recommendedName>
            <fullName evidence="15">Argininosuccinate lyase</fullName>
            <shortName evidence="15">ASAL</shortName>
            <ecNumber evidence="15">4.3.2.1</ecNumber>
        </recommendedName>
        <alternativeName>
            <fullName evidence="15">Arginosuccinase</fullName>
        </alternativeName>
    </domain>
    <domain>
        <recommendedName>
            <fullName evidence="16">Tyrosine--tRNA ligase</fullName>
            <ecNumber evidence="16">6.1.1.1</ecNumber>
        </recommendedName>
        <alternativeName>
            <fullName evidence="16">Tyrosyl-tRNA synthetase</fullName>
            <shortName evidence="16">TyrRS</shortName>
        </alternativeName>
    </domain>
</protein>
<dbReference type="Gene3D" id="3.10.290.10">
    <property type="entry name" value="RNA-binding S4 domain"/>
    <property type="match status" value="1"/>
</dbReference>
<sequence length="1123" mass="119937">MTDPTAPASQTRLWGGRFGGGPSPAMAALSKSTDVDWRLAPYDLAGSRAHARVLHRAGLLTDDELPRMLGALTELSAEVAAGTFAPVEADEDVHEALERGLLDKLGALGGKLRAGRSRNDQVATDLRLYLRHNVRALVGELSSLEYALLGLAERYLDVPAPGMTHLQHAQPVLISHQLLAHAHAFARDVDRLQDWDRRAAVSPLGSGALAGSSLPLDPDAVAAELGFDRAAENSIDAVSDRDFAAEFCFAAALIGVHLSRLGEEVVLWTSTEFGWARLDDAWATGSSIMPQKKNPDIAELARGKSGRFVGNLTGLLTMLKGLPLAYDRDLQEDKEPVFDSLEQLLLLLPAVTGMVATLTLRPDVLEAAAPQGFALATDVAEWLVSNGVPFRSAHEISGAMVSFCEEAGLELDQLDDDQLAGIDERLTPDVRAVLSVPGALAARSTRGGRRPSGSPPSSRRWRTSPPPTAAGRPTRPWRPRSDPAGPPAHRRRAARAGRRRRPGAAGLLGGDRPARGHRRRAPDRGRGVLRGGGGPRLARPPRPDPAHGGHVRPARAALRLLQLRRALVRQRRRRSGGPRLGGAAARRRGGGGGGPGRRPPPVGPRGARPGPRPGAAHRGARHRPGRRRRRRPRPVVVRAAARGGAAGRGVGRAAGGDQPRDRAAVALLGDGGGVGQRLPPGWRAAPPCRRADWVPVTSVLDELQRRGLIAQTTDEEALRAHLAAGPVTYYCGFDPTAPSLHVGHLVQFMVLRALQRAGHRPVVLVGGATGLIGDPRPTAERQLNDRATVAAWVDSIRRQVAPFLDLPAETDGLAAPVYVDNLTWTEPLSAIDLLRDLGKHFRVGRMLAKEAVSARLNSEAGISYTEFSYQILQAHDFLQLFRRHGVTLQTGGSDQWGNLTAGIDLVRRVEGATVHALSTQLVTKSDGQKFGKSEGGTVWLDPALTSPYAFFQFWLNADDADALTWLPQFSELPAEEVAALVAESTERPASRAAQRALAEELTSLVHGPEELRQAEAAGRALFGREDLTTLGAETLGAALREAGSVTVDGATPTLAALLQQTGLVSSLSEARRTVKEGGAYLNNERVTDADAVPGEDAWLPGGWLVLRRGKRSVAGVQRVPAGR</sequence>
<evidence type="ECO:0000256" key="9">
    <source>
        <dbReference type="ARBA" id="ARBA00022884"/>
    </source>
</evidence>
<dbReference type="PROSITE" id="PS00163">
    <property type="entry name" value="FUMARATE_LYASES"/>
    <property type="match status" value="1"/>
</dbReference>
<keyword evidence="8 16" id="KW-0067">ATP-binding</keyword>
<comment type="subunit">
    <text evidence="16">Homodimer.</text>
</comment>
<dbReference type="Gene3D" id="1.10.275.10">
    <property type="entry name" value="Fumarase/aspartase (N-terminal domain)"/>
    <property type="match status" value="1"/>
</dbReference>
<dbReference type="InterPro" id="IPR014729">
    <property type="entry name" value="Rossmann-like_a/b/a_fold"/>
</dbReference>
<dbReference type="Pfam" id="PF14698">
    <property type="entry name" value="ASL_C2"/>
    <property type="match status" value="1"/>
</dbReference>
<dbReference type="PROSITE" id="PS00178">
    <property type="entry name" value="AA_TRNA_LIGASE_I"/>
    <property type="match status" value="1"/>
</dbReference>
<feature type="compositionally biased region" description="Basic residues" evidence="18">
    <location>
        <begin position="488"/>
        <end position="502"/>
    </location>
</feature>
<dbReference type="Gene3D" id="1.20.200.10">
    <property type="entry name" value="Fumarase/aspartase (Central domain)"/>
    <property type="match status" value="1"/>
</dbReference>
<dbReference type="GO" id="GO:0006437">
    <property type="term" value="P:tyrosyl-tRNA aminoacylation"/>
    <property type="evidence" value="ECO:0007669"/>
    <property type="project" value="UniProtKB-UniRule"/>
</dbReference>
<feature type="compositionally biased region" description="Low complexity" evidence="18">
    <location>
        <begin position="634"/>
        <end position="643"/>
    </location>
</feature>
<evidence type="ECO:0000313" key="22">
    <source>
        <dbReference type="EMBL" id="PWW24472.1"/>
    </source>
</evidence>
<evidence type="ECO:0000256" key="15">
    <source>
        <dbReference type="HAMAP-Rule" id="MF_00006"/>
    </source>
</evidence>
<feature type="binding site" evidence="16">
    <location>
        <position position="869"/>
    </location>
    <ligand>
        <name>L-tyrosine</name>
        <dbReference type="ChEBI" id="CHEBI:58315"/>
    </ligand>
</feature>
<evidence type="ECO:0000256" key="17">
    <source>
        <dbReference type="PROSITE-ProRule" id="PRU00182"/>
    </source>
</evidence>
<evidence type="ECO:0000256" key="14">
    <source>
        <dbReference type="ARBA" id="ARBA00060965"/>
    </source>
</evidence>
<dbReference type="NCBIfam" id="TIGR00838">
    <property type="entry name" value="argH"/>
    <property type="match status" value="1"/>
</dbReference>
<dbReference type="PRINTS" id="PR00145">
    <property type="entry name" value="ARGSUCLYASE"/>
</dbReference>
<keyword evidence="4 15" id="KW-0055">Arginine biosynthesis</keyword>
<dbReference type="EMBL" id="QGTX01000001">
    <property type="protein sequence ID" value="PWW24472.1"/>
    <property type="molecule type" value="Genomic_DNA"/>
</dbReference>
<dbReference type="InterPro" id="IPR054608">
    <property type="entry name" value="SYY-like_C"/>
</dbReference>
<feature type="region of interest" description="Disordered" evidence="18">
    <location>
        <begin position="438"/>
        <end position="551"/>
    </location>
</feature>
<dbReference type="SUPFAM" id="SSF55174">
    <property type="entry name" value="Alpha-L RNA-binding motif"/>
    <property type="match status" value="1"/>
</dbReference>
<reference evidence="23" key="1">
    <citation type="submission" date="2018-05" db="EMBL/GenBank/DDBJ databases">
        <authorList>
            <person name="Klenk H.-P."/>
            <person name="Huntemann M."/>
            <person name="Clum A."/>
            <person name="Pillay M."/>
            <person name="Palaniappan K."/>
            <person name="Varghese N."/>
            <person name="Mikhailova N."/>
            <person name="Stamatis D."/>
            <person name="Reddy T."/>
            <person name="Daum C."/>
            <person name="Shapiro N."/>
            <person name="Ivanova N."/>
            <person name="Kyrpides N."/>
            <person name="Woyke T."/>
        </authorList>
    </citation>
    <scope>NUCLEOTIDE SEQUENCE [LARGE SCALE GENOMIC DNA]</scope>
    <source>
        <strain evidence="23">DSM 45417</strain>
    </source>
</reference>
<evidence type="ECO:0000256" key="11">
    <source>
        <dbReference type="ARBA" id="ARBA00023146"/>
    </source>
</evidence>
<dbReference type="InterPro" id="IPR024083">
    <property type="entry name" value="Fumarase/histidase_N"/>
</dbReference>
<dbReference type="InterPro" id="IPR029419">
    <property type="entry name" value="Arg_succ_lyase_C"/>
</dbReference>
<dbReference type="GO" id="GO:0004831">
    <property type="term" value="F:tyrosine-tRNA ligase activity"/>
    <property type="evidence" value="ECO:0007669"/>
    <property type="project" value="UniProtKB-UniRule"/>
</dbReference>
<evidence type="ECO:0000256" key="2">
    <source>
        <dbReference type="ARBA" id="ARBA00004941"/>
    </source>
</evidence>
<comment type="similarity">
    <text evidence="14 16">Belongs to the class-I aminoacyl-tRNA synthetase family. TyrS type 1 subfamily.</text>
</comment>
<keyword evidence="23" id="KW-1185">Reference proteome</keyword>
<dbReference type="EC" id="6.1.1.1" evidence="16"/>
<dbReference type="GO" id="GO:0005524">
    <property type="term" value="F:ATP binding"/>
    <property type="evidence" value="ECO:0007669"/>
    <property type="project" value="UniProtKB-UniRule"/>
</dbReference>
<dbReference type="InterPro" id="IPR009049">
    <property type="entry name" value="Argininosuccinate_lyase"/>
</dbReference>
<evidence type="ECO:0000259" key="20">
    <source>
        <dbReference type="Pfam" id="PF14698"/>
    </source>
</evidence>
<dbReference type="GO" id="GO:0004056">
    <property type="term" value="F:argininosuccinate lyase activity"/>
    <property type="evidence" value="ECO:0007669"/>
    <property type="project" value="UniProtKB-UniRule"/>
</dbReference>
<feature type="short sequence motif" description="'KMSKS' region" evidence="16">
    <location>
        <begin position="929"/>
        <end position="933"/>
    </location>
</feature>
<evidence type="ECO:0000256" key="7">
    <source>
        <dbReference type="ARBA" id="ARBA00022741"/>
    </source>
</evidence>
<feature type="short sequence motif" description="'HIGH' region" evidence="16">
    <location>
        <begin position="735"/>
        <end position="744"/>
    </location>
</feature>
<feature type="region of interest" description="Disordered" evidence="18">
    <location>
        <begin position="569"/>
        <end position="658"/>
    </location>
</feature>
<dbReference type="FunFam" id="3.40.50.620:FF:000008">
    <property type="entry name" value="Tyrosine--tRNA ligase"/>
    <property type="match status" value="1"/>
</dbReference>
<dbReference type="FunFam" id="1.10.40.30:FF:000001">
    <property type="entry name" value="Argininosuccinate lyase"/>
    <property type="match status" value="1"/>
</dbReference>
<name>A0A317QM81_9ACTN</name>
<keyword evidence="6 15" id="KW-0028">Amino-acid biosynthesis</keyword>
<dbReference type="Proteomes" id="UP000246661">
    <property type="component" value="Unassembled WGS sequence"/>
</dbReference>
<comment type="pathway">
    <text evidence="2 15">Amino-acid biosynthesis; L-arginine biosynthesis; L-arginine from L-ornithine and carbamoyl phosphate: step 3/3.</text>
</comment>
<evidence type="ECO:0000256" key="13">
    <source>
        <dbReference type="ARBA" id="ARBA00048248"/>
    </source>
</evidence>
<dbReference type="CDD" id="cd00805">
    <property type="entry name" value="TyrRS_core"/>
    <property type="match status" value="1"/>
</dbReference>
<dbReference type="InterPro" id="IPR001412">
    <property type="entry name" value="aa-tRNA-synth_I_CS"/>
</dbReference>
<dbReference type="InterPro" id="IPR020557">
    <property type="entry name" value="Fumarate_lyase_CS"/>
</dbReference>
<dbReference type="InterPro" id="IPR000362">
    <property type="entry name" value="Fumarate_lyase_fam"/>
</dbReference>
<feature type="compositionally biased region" description="Low complexity" evidence="18">
    <location>
        <begin position="604"/>
        <end position="617"/>
    </location>
</feature>
<evidence type="ECO:0000256" key="4">
    <source>
        <dbReference type="ARBA" id="ARBA00022571"/>
    </source>
</evidence>
<evidence type="ECO:0000256" key="10">
    <source>
        <dbReference type="ARBA" id="ARBA00022917"/>
    </source>
</evidence>
<dbReference type="CDD" id="cd01359">
    <property type="entry name" value="Argininosuccinate_lyase"/>
    <property type="match status" value="1"/>
</dbReference>
<dbReference type="InterPro" id="IPR036986">
    <property type="entry name" value="S4_RNA-bd_sf"/>
</dbReference>
<comment type="caution">
    <text evidence="22">The sequence shown here is derived from an EMBL/GenBank/DDBJ whole genome shotgun (WGS) entry which is preliminary data.</text>
</comment>
<dbReference type="HAMAP" id="MF_00006">
    <property type="entry name" value="Arg_succ_lyase"/>
    <property type="match status" value="1"/>
</dbReference>
<comment type="catalytic activity">
    <reaction evidence="13 16">
        <text>tRNA(Tyr) + L-tyrosine + ATP = L-tyrosyl-tRNA(Tyr) + AMP + diphosphate + H(+)</text>
        <dbReference type="Rhea" id="RHEA:10220"/>
        <dbReference type="Rhea" id="RHEA-COMP:9706"/>
        <dbReference type="Rhea" id="RHEA-COMP:9707"/>
        <dbReference type="ChEBI" id="CHEBI:15378"/>
        <dbReference type="ChEBI" id="CHEBI:30616"/>
        <dbReference type="ChEBI" id="CHEBI:33019"/>
        <dbReference type="ChEBI" id="CHEBI:58315"/>
        <dbReference type="ChEBI" id="CHEBI:78442"/>
        <dbReference type="ChEBI" id="CHEBI:78536"/>
        <dbReference type="ChEBI" id="CHEBI:456215"/>
        <dbReference type="EC" id="6.1.1.1"/>
    </reaction>
</comment>
<dbReference type="GO" id="GO:0042450">
    <property type="term" value="P:L-arginine biosynthetic process via ornithine"/>
    <property type="evidence" value="ECO:0007669"/>
    <property type="project" value="UniProtKB-UniRule"/>
</dbReference>
<evidence type="ECO:0000256" key="18">
    <source>
        <dbReference type="SAM" id="MobiDB-lite"/>
    </source>
</evidence>
<evidence type="ECO:0000256" key="6">
    <source>
        <dbReference type="ARBA" id="ARBA00022605"/>
    </source>
</evidence>
<dbReference type="FunFam" id="1.10.240.10:FF:000001">
    <property type="entry name" value="Tyrosine--tRNA ligase"/>
    <property type="match status" value="1"/>
</dbReference>
<dbReference type="PRINTS" id="PR00149">
    <property type="entry name" value="FUMRATELYASE"/>
</dbReference>
<feature type="domain" description="Fumarate lyase N-terminal" evidence="19">
    <location>
        <begin position="16"/>
        <end position="310"/>
    </location>
</feature>
<dbReference type="GO" id="GO:0003723">
    <property type="term" value="F:RNA binding"/>
    <property type="evidence" value="ECO:0007669"/>
    <property type="project" value="UniProtKB-KW"/>
</dbReference>
<dbReference type="Gene3D" id="3.40.50.620">
    <property type="entry name" value="HUPs"/>
    <property type="match status" value="1"/>
</dbReference>
<feature type="compositionally biased region" description="Basic residues" evidence="18">
    <location>
        <begin position="618"/>
        <end position="633"/>
    </location>
</feature>